<dbReference type="GO" id="GO:0061599">
    <property type="term" value="F:molybdopterin molybdotransferase activity"/>
    <property type="evidence" value="ECO:0007669"/>
    <property type="project" value="UniProtKB-UniRule"/>
</dbReference>
<dbReference type="EMBL" id="DYUE01000258">
    <property type="protein sequence ID" value="HJG92253.1"/>
    <property type="molecule type" value="Genomic_DNA"/>
</dbReference>
<feature type="non-terminal residue" evidence="3">
    <location>
        <position position="1"/>
    </location>
</feature>
<dbReference type="GO" id="GO:0006777">
    <property type="term" value="P:Mo-molybdopterin cofactor biosynthetic process"/>
    <property type="evidence" value="ECO:0007669"/>
    <property type="project" value="UniProtKB-UniRule"/>
</dbReference>
<dbReference type="GO" id="GO:0046872">
    <property type="term" value="F:metal ion binding"/>
    <property type="evidence" value="ECO:0007669"/>
    <property type="project" value="UniProtKB-UniRule"/>
</dbReference>
<sequence>VTGDELTEDAAPGQEGTVRESNGTMLAAALAADGCTARMLRSGDAPAALAEVLAEAEQDADLVLTTGGIGHGAYDVVKELLGPRGRNSSEFVHLALRPGGPQGAGRLPGGTPVVHLPGTPVGALVGYHLFVRPLLPGGAIAPHRLALEDPEGLVARSRRRDGLVVLAGRAVTGEQGRRAVQLLPGRRMAPYGCADALVLGGAAADTGAESTALVVPL</sequence>
<dbReference type="PANTHER" id="PTHR10192">
    <property type="entry name" value="MOLYBDOPTERIN BIOSYNTHESIS PROTEIN"/>
    <property type="match status" value="1"/>
</dbReference>
<dbReference type="InterPro" id="IPR001453">
    <property type="entry name" value="MoaB/Mog_dom"/>
</dbReference>
<dbReference type="SUPFAM" id="SSF53218">
    <property type="entry name" value="Molybdenum cofactor biosynthesis proteins"/>
    <property type="match status" value="1"/>
</dbReference>
<gene>
    <name evidence="3" type="ORF">K8V81_11085</name>
</gene>
<feature type="domain" description="MoaB/Mog" evidence="2">
    <location>
        <begin position="1"/>
        <end position="137"/>
    </location>
</feature>
<name>A0A921MXC1_9MICO</name>
<comment type="caution">
    <text evidence="3">The sequence shown here is derived from an EMBL/GenBank/DDBJ whole genome shotgun (WGS) entry which is preliminary data.</text>
</comment>
<reference evidence="3" key="2">
    <citation type="submission" date="2021-09" db="EMBL/GenBank/DDBJ databases">
        <authorList>
            <person name="Gilroy R."/>
        </authorList>
    </citation>
    <scope>NUCLEOTIDE SEQUENCE</scope>
    <source>
        <strain evidence="3">ChiGjej5B5-22894</strain>
    </source>
</reference>
<dbReference type="GO" id="GO:0005829">
    <property type="term" value="C:cytosol"/>
    <property type="evidence" value="ECO:0007669"/>
    <property type="project" value="TreeGrafter"/>
</dbReference>
<evidence type="ECO:0000259" key="2">
    <source>
        <dbReference type="SMART" id="SM00852"/>
    </source>
</evidence>
<evidence type="ECO:0000313" key="3">
    <source>
        <dbReference type="EMBL" id="HJG92253.1"/>
    </source>
</evidence>
<keyword evidence="1" id="KW-0500">Molybdenum</keyword>
<dbReference type="Gene3D" id="3.40.980.10">
    <property type="entry name" value="MoaB/Mog-like domain"/>
    <property type="match status" value="1"/>
</dbReference>
<comment type="catalytic activity">
    <reaction evidence="1">
        <text>adenylyl-molybdopterin + molybdate = Mo-molybdopterin + AMP + H(+)</text>
        <dbReference type="Rhea" id="RHEA:35047"/>
        <dbReference type="ChEBI" id="CHEBI:15378"/>
        <dbReference type="ChEBI" id="CHEBI:36264"/>
        <dbReference type="ChEBI" id="CHEBI:62727"/>
        <dbReference type="ChEBI" id="CHEBI:71302"/>
        <dbReference type="ChEBI" id="CHEBI:456215"/>
    </reaction>
</comment>
<keyword evidence="1" id="KW-0501">Molybdenum cofactor biosynthesis</keyword>
<proteinExistence type="inferred from homology"/>
<comment type="pathway">
    <text evidence="1">Cofactor biosynthesis; molybdopterin biosynthesis.</text>
</comment>
<dbReference type="SMART" id="SM00852">
    <property type="entry name" value="MoCF_biosynth"/>
    <property type="match status" value="1"/>
</dbReference>
<dbReference type="InterPro" id="IPR036425">
    <property type="entry name" value="MoaB/Mog-like_dom_sf"/>
</dbReference>
<dbReference type="InterPro" id="IPR038987">
    <property type="entry name" value="MoeA-like"/>
</dbReference>
<keyword evidence="1" id="KW-0808">Transferase</keyword>
<dbReference type="AlphaFoldDB" id="A0A921MXC1"/>
<comment type="similarity">
    <text evidence="1">Belongs to the MoeA family.</text>
</comment>
<dbReference type="Proteomes" id="UP000742460">
    <property type="component" value="Unassembled WGS sequence"/>
</dbReference>
<evidence type="ECO:0000256" key="1">
    <source>
        <dbReference type="RuleBase" id="RU365090"/>
    </source>
</evidence>
<dbReference type="EC" id="2.10.1.1" evidence="1"/>
<comment type="function">
    <text evidence="1">Catalyzes the insertion of molybdate into adenylated molybdopterin with the concomitant release of AMP.</text>
</comment>
<organism evidence="3 4">
    <name type="scientific">Brachybacterium massiliense</name>
    <dbReference type="NCBI Taxonomy" id="1755098"/>
    <lineage>
        <taxon>Bacteria</taxon>
        <taxon>Bacillati</taxon>
        <taxon>Actinomycetota</taxon>
        <taxon>Actinomycetes</taxon>
        <taxon>Micrococcales</taxon>
        <taxon>Dermabacteraceae</taxon>
        <taxon>Brachybacterium</taxon>
    </lineage>
</organism>
<dbReference type="Pfam" id="PF00994">
    <property type="entry name" value="MoCF_biosynth"/>
    <property type="match status" value="1"/>
</dbReference>
<evidence type="ECO:0000313" key="4">
    <source>
        <dbReference type="Proteomes" id="UP000742460"/>
    </source>
</evidence>
<keyword evidence="1" id="KW-0479">Metal-binding</keyword>
<reference evidence="3" key="1">
    <citation type="journal article" date="2021" name="PeerJ">
        <title>Extensive microbial diversity within the chicken gut microbiome revealed by metagenomics and culture.</title>
        <authorList>
            <person name="Gilroy R."/>
            <person name="Ravi A."/>
            <person name="Getino M."/>
            <person name="Pursley I."/>
            <person name="Horton D.L."/>
            <person name="Alikhan N.F."/>
            <person name="Baker D."/>
            <person name="Gharbi K."/>
            <person name="Hall N."/>
            <person name="Watson M."/>
            <person name="Adriaenssens E.M."/>
            <person name="Foster-Nyarko E."/>
            <person name="Jarju S."/>
            <person name="Secka A."/>
            <person name="Antonio M."/>
            <person name="Oren A."/>
            <person name="Chaudhuri R.R."/>
            <person name="La Ragione R."/>
            <person name="Hildebrand F."/>
            <person name="Pallen M.J."/>
        </authorList>
    </citation>
    <scope>NUCLEOTIDE SEQUENCE</scope>
    <source>
        <strain evidence="3">ChiGjej5B5-22894</strain>
    </source>
</reference>
<keyword evidence="1" id="KW-0460">Magnesium</keyword>
<protein>
    <recommendedName>
        <fullName evidence="1">Molybdopterin molybdenumtransferase</fullName>
        <ecNumber evidence="1">2.10.1.1</ecNumber>
    </recommendedName>
</protein>
<dbReference type="PANTHER" id="PTHR10192:SF5">
    <property type="entry name" value="GEPHYRIN"/>
    <property type="match status" value="1"/>
</dbReference>
<comment type="cofactor">
    <cofactor evidence="1">
        <name>Mg(2+)</name>
        <dbReference type="ChEBI" id="CHEBI:18420"/>
    </cofactor>
</comment>
<accession>A0A921MXC1</accession>